<keyword evidence="2" id="KW-0472">Membrane</keyword>
<feature type="compositionally biased region" description="Low complexity" evidence="1">
    <location>
        <begin position="1"/>
        <end position="19"/>
    </location>
</feature>
<feature type="region of interest" description="Disordered" evidence="1">
    <location>
        <begin position="1"/>
        <end position="33"/>
    </location>
</feature>
<feature type="transmembrane region" description="Helical" evidence="2">
    <location>
        <begin position="307"/>
        <end position="328"/>
    </location>
</feature>
<organism evidence="3 4">
    <name type="scientific">Cavenderia fasciculata</name>
    <name type="common">Slime mold</name>
    <name type="synonym">Dictyostelium fasciculatum</name>
    <dbReference type="NCBI Taxonomy" id="261658"/>
    <lineage>
        <taxon>Eukaryota</taxon>
        <taxon>Amoebozoa</taxon>
        <taxon>Evosea</taxon>
        <taxon>Eumycetozoa</taxon>
        <taxon>Dictyostelia</taxon>
        <taxon>Acytosteliales</taxon>
        <taxon>Cavenderiaceae</taxon>
        <taxon>Cavenderia</taxon>
    </lineage>
</organism>
<keyword evidence="2" id="KW-0812">Transmembrane</keyword>
<accession>F4Q3H6</accession>
<keyword evidence="4" id="KW-1185">Reference proteome</keyword>
<evidence type="ECO:0000256" key="1">
    <source>
        <dbReference type="SAM" id="MobiDB-lite"/>
    </source>
</evidence>
<dbReference type="AlphaFoldDB" id="F4Q3H6"/>
<dbReference type="EMBL" id="GL883021">
    <property type="protein sequence ID" value="EGG16845.1"/>
    <property type="molecule type" value="Genomic_DNA"/>
</dbReference>
<dbReference type="Proteomes" id="UP000007797">
    <property type="component" value="Unassembled WGS sequence"/>
</dbReference>
<evidence type="ECO:0008006" key="5">
    <source>
        <dbReference type="Google" id="ProtNLM"/>
    </source>
</evidence>
<proteinExistence type="predicted"/>
<evidence type="ECO:0000313" key="3">
    <source>
        <dbReference type="EMBL" id="EGG16845.1"/>
    </source>
</evidence>
<name>F4Q3H6_CACFS</name>
<feature type="transmembrane region" description="Helical" evidence="2">
    <location>
        <begin position="94"/>
        <end position="118"/>
    </location>
</feature>
<dbReference type="RefSeq" id="XP_004355319.1">
    <property type="nucleotide sequence ID" value="XM_004355267.1"/>
</dbReference>
<keyword evidence="2" id="KW-1133">Transmembrane helix</keyword>
<sequence length="336" mass="37937">MSTPNNNIPLTSNNNNNNNVVGQGESQPQSPSISFALPQSTKNKIIIPTTKEGLCWSSRRFQTEYPDALDGYMTKPEFDHAVDRLQTTWFRTKMVYWCVSVALPLVGLFVMLLSFTLFKKNGAVLVGGVLILFIGLCISCFGFMLITNKYLYHLHIEIQVLNTKFSRSGIVWSLHLFEYYKQSTQKKCMELWVEVDLPATPIVNVNEQQQNQATSAKSICIQSGDSFEMSDCDSESISSDFTFDSNSYTSHHNINNNPTSFISIDIQSLPSWFEITNLSMDGGLRTYVESQPTEKSPAQAMADAPNFFYLLYLLVPTYLLQLQLQLYITSSSSSYL</sequence>
<reference evidence="4" key="1">
    <citation type="journal article" date="2011" name="Genome Res.">
        <title>Phylogeny-wide analysis of social amoeba genomes highlights ancient origins for complex intercellular communication.</title>
        <authorList>
            <person name="Heidel A.J."/>
            <person name="Lawal H.M."/>
            <person name="Felder M."/>
            <person name="Schilde C."/>
            <person name="Helps N.R."/>
            <person name="Tunggal B."/>
            <person name="Rivero F."/>
            <person name="John U."/>
            <person name="Schleicher M."/>
            <person name="Eichinger L."/>
            <person name="Platzer M."/>
            <person name="Noegel A.A."/>
            <person name="Schaap P."/>
            <person name="Gloeckner G."/>
        </authorList>
    </citation>
    <scope>NUCLEOTIDE SEQUENCE [LARGE SCALE GENOMIC DNA]</scope>
    <source>
        <strain evidence="4">SH3</strain>
    </source>
</reference>
<feature type="transmembrane region" description="Helical" evidence="2">
    <location>
        <begin position="124"/>
        <end position="146"/>
    </location>
</feature>
<gene>
    <name evidence="3" type="ORF">DFA_07824</name>
</gene>
<feature type="compositionally biased region" description="Polar residues" evidence="1">
    <location>
        <begin position="20"/>
        <end position="33"/>
    </location>
</feature>
<dbReference type="GeneID" id="14868836"/>
<evidence type="ECO:0000313" key="4">
    <source>
        <dbReference type="Proteomes" id="UP000007797"/>
    </source>
</evidence>
<dbReference type="KEGG" id="dfa:DFA_07824"/>
<protein>
    <recommendedName>
        <fullName evidence="5">Transmembrane protein</fullName>
    </recommendedName>
</protein>
<evidence type="ECO:0000256" key="2">
    <source>
        <dbReference type="SAM" id="Phobius"/>
    </source>
</evidence>